<evidence type="ECO:0008006" key="4">
    <source>
        <dbReference type="Google" id="ProtNLM"/>
    </source>
</evidence>
<dbReference type="PROSITE" id="PS51257">
    <property type="entry name" value="PROKAR_LIPOPROTEIN"/>
    <property type="match status" value="1"/>
</dbReference>
<dbReference type="RefSeq" id="WP_186742174.1">
    <property type="nucleotide sequence ID" value="NZ_CP060394.1"/>
</dbReference>
<evidence type="ECO:0000256" key="1">
    <source>
        <dbReference type="SAM" id="SignalP"/>
    </source>
</evidence>
<dbReference type="AlphaFoldDB" id="A0A7G8BG31"/>
<keyword evidence="3" id="KW-1185">Reference proteome</keyword>
<dbReference type="Proteomes" id="UP000515312">
    <property type="component" value="Chromosome"/>
</dbReference>
<feature type="signal peptide" evidence="1">
    <location>
        <begin position="1"/>
        <end position="26"/>
    </location>
</feature>
<keyword evidence="1" id="KW-0732">Signal</keyword>
<gene>
    <name evidence="2" type="ORF">H7849_20865</name>
</gene>
<reference evidence="2 3" key="1">
    <citation type="submission" date="2020-08" db="EMBL/GenBank/DDBJ databases">
        <title>Edaphobacter telluris sp. nov. and Acidobacterium dinghuensis sp. nov., two acidobacteria isolated from forest soil.</title>
        <authorList>
            <person name="Fu J."/>
            <person name="Qiu L."/>
        </authorList>
    </citation>
    <scope>NUCLEOTIDE SEQUENCE [LARGE SCALE GENOMIC DNA]</scope>
    <source>
        <strain evidence="2">4Y35</strain>
    </source>
</reference>
<protein>
    <recommendedName>
        <fullName evidence="4">Lipoprotein</fullName>
    </recommendedName>
</protein>
<name>A0A7G8BG31_9BACT</name>
<sequence>MRRSVRSGAIAFCVLLVVGCSQQKNAVKPAAQVPQEAAAAAVGVLQKLVNEQNYKGLGFQTMDEVKQAQLGQPMDVFYLSLERMESYQAGEDLNSLLTSSAEMIYPVMVGGSVRTGVTIVQKGQGYESSSFGNADIVKRLAAYRSGPRDFAVRIPAFNLYFVGRQEETRVILVPIANNPRLKAQAGEATPLDVVFGQLRPYVDSYDGRP</sequence>
<evidence type="ECO:0000313" key="3">
    <source>
        <dbReference type="Proteomes" id="UP000515312"/>
    </source>
</evidence>
<dbReference type="KEGG" id="adin:H7849_20865"/>
<accession>A0A7G8BG31</accession>
<organism evidence="2 3">
    <name type="scientific">Alloacidobacterium dinghuense</name>
    <dbReference type="NCBI Taxonomy" id="2763107"/>
    <lineage>
        <taxon>Bacteria</taxon>
        <taxon>Pseudomonadati</taxon>
        <taxon>Acidobacteriota</taxon>
        <taxon>Terriglobia</taxon>
        <taxon>Terriglobales</taxon>
        <taxon>Acidobacteriaceae</taxon>
        <taxon>Alloacidobacterium</taxon>
    </lineage>
</organism>
<feature type="chain" id="PRO_5028983030" description="Lipoprotein" evidence="1">
    <location>
        <begin position="27"/>
        <end position="209"/>
    </location>
</feature>
<dbReference type="EMBL" id="CP060394">
    <property type="protein sequence ID" value="QNI31501.1"/>
    <property type="molecule type" value="Genomic_DNA"/>
</dbReference>
<proteinExistence type="predicted"/>
<evidence type="ECO:0000313" key="2">
    <source>
        <dbReference type="EMBL" id="QNI31501.1"/>
    </source>
</evidence>